<dbReference type="RefSeq" id="WP_220110203.1">
    <property type="nucleotide sequence ID" value="NZ_JAHZST010000009.1"/>
</dbReference>
<dbReference type="InterPro" id="IPR027417">
    <property type="entry name" value="P-loop_NTPase"/>
</dbReference>
<name>A0ABS7E4V6_9GAMM</name>
<organism evidence="1 2">
    <name type="scientific">Shewanella nanhaiensis</name>
    <dbReference type="NCBI Taxonomy" id="2864872"/>
    <lineage>
        <taxon>Bacteria</taxon>
        <taxon>Pseudomonadati</taxon>
        <taxon>Pseudomonadota</taxon>
        <taxon>Gammaproteobacteria</taxon>
        <taxon>Alteromonadales</taxon>
        <taxon>Shewanellaceae</taxon>
        <taxon>Shewanella</taxon>
    </lineage>
</organism>
<evidence type="ECO:0000313" key="1">
    <source>
        <dbReference type="EMBL" id="MBW8184718.1"/>
    </source>
</evidence>
<evidence type="ECO:0000313" key="2">
    <source>
        <dbReference type="Proteomes" id="UP001195963"/>
    </source>
</evidence>
<dbReference type="EMBL" id="JAHZST010000009">
    <property type="protein sequence ID" value="MBW8184718.1"/>
    <property type="molecule type" value="Genomic_DNA"/>
</dbReference>
<accession>A0ABS7E4V6</accession>
<dbReference type="PANTHER" id="PTHR43384">
    <property type="entry name" value="SEPTUM SITE-DETERMINING PROTEIN MIND HOMOLOG, CHLOROPLASTIC-RELATED"/>
    <property type="match status" value="1"/>
</dbReference>
<sequence length="421" mass="46577">MDKSLELLVSNENETETRKLVGAVEQKANSILPYPVHALLINSQRINISHIEVRLDNCLNLSWDSINSLNPFTANTNRARPYNLVLLILPNDEQQAVDALKLAATYEVDIVILGENTPQSVLRLAFQQGVSDFIPTEEDGDVLIQSLEKIAVKLASDAHLAPVLAVINGKGGSGASFISTSIAVIASERDEGEVSLLDTDMLQGTLAHMLGLEPTYFITDAIQELDSLDEVALKGAMTNAGHLHLLAAKPFAMLNSPANIELRNTNELLLKCRQFYDQVVIDLSRGPERWNADILTNADVLIVLQQDVMSIRESKAIVNQLIHFMGINREKIHLVVNRYQKTSSGINLKDIKETTGISSVFVIANDFKLASQCIDLGTPITQVAKREQVLLDLNKLTEHFFPKLKETKSQPKGFWNRILGK</sequence>
<dbReference type="Gene3D" id="3.40.50.300">
    <property type="entry name" value="P-loop containing nucleotide triphosphate hydrolases"/>
    <property type="match status" value="1"/>
</dbReference>
<comment type="caution">
    <text evidence="1">The sequence shown here is derived from an EMBL/GenBank/DDBJ whole genome shotgun (WGS) entry which is preliminary data.</text>
</comment>
<dbReference type="PANTHER" id="PTHR43384:SF13">
    <property type="entry name" value="SLR0110 PROTEIN"/>
    <property type="match status" value="1"/>
</dbReference>
<dbReference type="Proteomes" id="UP001195963">
    <property type="component" value="Unassembled WGS sequence"/>
</dbReference>
<keyword evidence="2" id="KW-1185">Reference proteome</keyword>
<reference evidence="1 2" key="1">
    <citation type="submission" date="2021-07" db="EMBL/GenBank/DDBJ databases">
        <title>Shewanella sp. nov, isolated from SCS.</title>
        <authorList>
            <person name="Cao W.R."/>
        </authorList>
    </citation>
    <scope>NUCLEOTIDE SEQUENCE [LARGE SCALE GENOMIC DNA]</scope>
    <source>
        <strain evidence="1 2">NR704-98</strain>
    </source>
</reference>
<gene>
    <name evidence="1" type="ORF">K0625_13670</name>
</gene>
<proteinExistence type="predicted"/>
<dbReference type="InterPro" id="IPR050625">
    <property type="entry name" value="ParA/MinD_ATPase"/>
</dbReference>
<dbReference type="SUPFAM" id="SSF52540">
    <property type="entry name" value="P-loop containing nucleoside triphosphate hydrolases"/>
    <property type="match status" value="1"/>
</dbReference>
<protein>
    <submittedName>
        <fullName evidence="1">AAA family ATPase</fullName>
    </submittedName>
</protein>